<gene>
    <name evidence="1" type="ORF">DPMN_084044</name>
</gene>
<comment type="caution">
    <text evidence="1">The sequence shown here is derived from an EMBL/GenBank/DDBJ whole genome shotgun (WGS) entry which is preliminary data.</text>
</comment>
<protein>
    <submittedName>
        <fullName evidence="1">Uncharacterized protein</fullName>
    </submittedName>
</protein>
<organism evidence="1 2">
    <name type="scientific">Dreissena polymorpha</name>
    <name type="common">Zebra mussel</name>
    <name type="synonym">Mytilus polymorpha</name>
    <dbReference type="NCBI Taxonomy" id="45954"/>
    <lineage>
        <taxon>Eukaryota</taxon>
        <taxon>Metazoa</taxon>
        <taxon>Spiralia</taxon>
        <taxon>Lophotrochozoa</taxon>
        <taxon>Mollusca</taxon>
        <taxon>Bivalvia</taxon>
        <taxon>Autobranchia</taxon>
        <taxon>Heteroconchia</taxon>
        <taxon>Euheterodonta</taxon>
        <taxon>Imparidentia</taxon>
        <taxon>Neoheterodontei</taxon>
        <taxon>Myida</taxon>
        <taxon>Dreissenoidea</taxon>
        <taxon>Dreissenidae</taxon>
        <taxon>Dreissena</taxon>
    </lineage>
</organism>
<evidence type="ECO:0000313" key="2">
    <source>
        <dbReference type="Proteomes" id="UP000828390"/>
    </source>
</evidence>
<reference evidence="1" key="1">
    <citation type="journal article" date="2019" name="bioRxiv">
        <title>The Genome of the Zebra Mussel, Dreissena polymorpha: A Resource for Invasive Species Research.</title>
        <authorList>
            <person name="McCartney M.A."/>
            <person name="Auch B."/>
            <person name="Kono T."/>
            <person name="Mallez S."/>
            <person name="Zhang Y."/>
            <person name="Obille A."/>
            <person name="Becker A."/>
            <person name="Abrahante J.E."/>
            <person name="Garbe J."/>
            <person name="Badalamenti J.P."/>
            <person name="Herman A."/>
            <person name="Mangelson H."/>
            <person name="Liachko I."/>
            <person name="Sullivan S."/>
            <person name="Sone E.D."/>
            <person name="Koren S."/>
            <person name="Silverstein K.A.T."/>
            <person name="Beckman K.B."/>
            <person name="Gohl D.M."/>
        </authorList>
    </citation>
    <scope>NUCLEOTIDE SEQUENCE</scope>
    <source>
        <strain evidence="1">Duluth1</strain>
        <tissue evidence="1">Whole animal</tissue>
    </source>
</reference>
<name>A0A9D3Y9W2_DREPO</name>
<dbReference type="Proteomes" id="UP000828390">
    <property type="component" value="Unassembled WGS sequence"/>
</dbReference>
<accession>A0A9D3Y9W2</accession>
<keyword evidence="2" id="KW-1185">Reference proteome</keyword>
<proteinExistence type="predicted"/>
<evidence type="ECO:0000313" key="1">
    <source>
        <dbReference type="EMBL" id="KAH3696568.1"/>
    </source>
</evidence>
<sequence length="73" mass="8160">MNFKVEVSDVTSCMAVMTACCTDSSMAMIRWMYSCFSAQFTAHPRISCSRRPSSPWLLLSPSNQHTETGMTSK</sequence>
<dbReference type="AlphaFoldDB" id="A0A9D3Y9W2"/>
<dbReference type="PROSITE" id="PS51257">
    <property type="entry name" value="PROKAR_LIPOPROTEIN"/>
    <property type="match status" value="1"/>
</dbReference>
<reference evidence="1" key="2">
    <citation type="submission" date="2020-11" db="EMBL/GenBank/DDBJ databases">
        <authorList>
            <person name="McCartney M.A."/>
            <person name="Auch B."/>
            <person name="Kono T."/>
            <person name="Mallez S."/>
            <person name="Becker A."/>
            <person name="Gohl D.M."/>
            <person name="Silverstein K.A.T."/>
            <person name="Koren S."/>
            <person name="Bechman K.B."/>
            <person name="Herman A."/>
            <person name="Abrahante J.E."/>
            <person name="Garbe J."/>
        </authorList>
    </citation>
    <scope>NUCLEOTIDE SEQUENCE</scope>
    <source>
        <strain evidence="1">Duluth1</strain>
        <tissue evidence="1">Whole animal</tissue>
    </source>
</reference>
<dbReference type="EMBL" id="JAIWYP010000016">
    <property type="protein sequence ID" value="KAH3696568.1"/>
    <property type="molecule type" value="Genomic_DNA"/>
</dbReference>